<evidence type="ECO:0000256" key="3">
    <source>
        <dbReference type="PROSITE-ProRule" id="PRU00339"/>
    </source>
</evidence>
<sequence>MFALRRRAQCYRNLGEIDKALLYANELLKINPYCFMTLSVRGEIYKTMGKYHEAYNDLERSLKIRPYFAHTALNFTIVKRIINGHNESKGNISLIGYNNFQNIRHLDVGGFGEIFKATYVSLLGEKSKFALKYLKSSKGFSIDI</sequence>
<evidence type="ECO:0000313" key="4">
    <source>
        <dbReference type="EMBL" id="CAG8853060.1"/>
    </source>
</evidence>
<dbReference type="InterPro" id="IPR013105">
    <property type="entry name" value="TPR_2"/>
</dbReference>
<evidence type="ECO:0000256" key="1">
    <source>
        <dbReference type="ARBA" id="ARBA00022737"/>
    </source>
</evidence>
<comment type="caution">
    <text evidence="4">The sequence shown here is derived from an EMBL/GenBank/DDBJ whole genome shotgun (WGS) entry which is preliminary data.</text>
</comment>
<dbReference type="Gene3D" id="1.25.40.10">
    <property type="entry name" value="Tetratricopeptide repeat domain"/>
    <property type="match status" value="1"/>
</dbReference>
<dbReference type="EMBL" id="CAJVQB010119422">
    <property type="protein sequence ID" value="CAG8853060.1"/>
    <property type="molecule type" value="Genomic_DNA"/>
</dbReference>
<dbReference type="Pfam" id="PF07719">
    <property type="entry name" value="TPR_2"/>
    <property type="match status" value="1"/>
</dbReference>
<evidence type="ECO:0000256" key="2">
    <source>
        <dbReference type="ARBA" id="ARBA00022803"/>
    </source>
</evidence>
<gene>
    <name evidence="4" type="ORF">GMARGA_LOCUS41881</name>
</gene>
<dbReference type="Proteomes" id="UP000789901">
    <property type="component" value="Unassembled WGS sequence"/>
</dbReference>
<dbReference type="InterPro" id="IPR019734">
    <property type="entry name" value="TPR_rpt"/>
</dbReference>
<dbReference type="InterPro" id="IPR011990">
    <property type="entry name" value="TPR-like_helical_dom_sf"/>
</dbReference>
<dbReference type="PROSITE" id="PS50005">
    <property type="entry name" value="TPR"/>
    <property type="match status" value="1"/>
</dbReference>
<protein>
    <submittedName>
        <fullName evidence="4">4711_t:CDS:1</fullName>
    </submittedName>
</protein>
<feature type="non-terminal residue" evidence="4">
    <location>
        <position position="144"/>
    </location>
</feature>
<keyword evidence="2 3" id="KW-0802">TPR repeat</keyword>
<keyword evidence="1" id="KW-0677">Repeat</keyword>
<keyword evidence="5" id="KW-1185">Reference proteome</keyword>
<dbReference type="SMART" id="SM00028">
    <property type="entry name" value="TPR"/>
    <property type="match status" value="2"/>
</dbReference>
<organism evidence="4 5">
    <name type="scientific">Gigaspora margarita</name>
    <dbReference type="NCBI Taxonomy" id="4874"/>
    <lineage>
        <taxon>Eukaryota</taxon>
        <taxon>Fungi</taxon>
        <taxon>Fungi incertae sedis</taxon>
        <taxon>Mucoromycota</taxon>
        <taxon>Glomeromycotina</taxon>
        <taxon>Glomeromycetes</taxon>
        <taxon>Diversisporales</taxon>
        <taxon>Gigasporaceae</taxon>
        <taxon>Gigaspora</taxon>
    </lineage>
</organism>
<feature type="repeat" description="TPR" evidence="3">
    <location>
        <begin position="35"/>
        <end position="68"/>
    </location>
</feature>
<name>A0ABN7XE63_GIGMA</name>
<proteinExistence type="predicted"/>
<accession>A0ABN7XE63</accession>
<dbReference type="Pfam" id="PF13181">
    <property type="entry name" value="TPR_8"/>
    <property type="match status" value="1"/>
</dbReference>
<evidence type="ECO:0000313" key="5">
    <source>
        <dbReference type="Proteomes" id="UP000789901"/>
    </source>
</evidence>
<reference evidence="4 5" key="1">
    <citation type="submission" date="2021-06" db="EMBL/GenBank/DDBJ databases">
        <authorList>
            <person name="Kallberg Y."/>
            <person name="Tangrot J."/>
            <person name="Rosling A."/>
        </authorList>
    </citation>
    <scope>NUCLEOTIDE SEQUENCE [LARGE SCALE GENOMIC DNA]</scope>
    <source>
        <strain evidence="4 5">120-4 pot B 10/14</strain>
    </source>
</reference>
<dbReference type="SUPFAM" id="SSF48452">
    <property type="entry name" value="TPR-like"/>
    <property type="match status" value="1"/>
</dbReference>